<dbReference type="SUPFAM" id="SSF89550">
    <property type="entry name" value="PHP domain-like"/>
    <property type="match status" value="1"/>
</dbReference>
<proteinExistence type="predicted"/>
<reference evidence="1" key="1">
    <citation type="journal article" date="2020" name="mSystems">
        <title>Genome- and Community-Level Interaction Insights into Carbon Utilization and Element Cycling Functions of Hydrothermarchaeota in Hydrothermal Sediment.</title>
        <authorList>
            <person name="Zhou Z."/>
            <person name="Liu Y."/>
            <person name="Xu W."/>
            <person name="Pan J."/>
            <person name="Luo Z.H."/>
            <person name="Li M."/>
        </authorList>
    </citation>
    <scope>NUCLEOTIDE SEQUENCE [LARGE SCALE GENOMIC DNA]</scope>
    <source>
        <strain evidence="1">SpSt-23</strain>
    </source>
</reference>
<dbReference type="EMBL" id="DSJT01000028">
    <property type="protein sequence ID" value="HEF87699.1"/>
    <property type="molecule type" value="Genomic_DNA"/>
</dbReference>
<name>A0A7C2FPM7_9CREN</name>
<organism evidence="1">
    <name type="scientific">Thermosphaera aggregans</name>
    <dbReference type="NCBI Taxonomy" id="54254"/>
    <lineage>
        <taxon>Archaea</taxon>
        <taxon>Thermoproteota</taxon>
        <taxon>Thermoprotei</taxon>
        <taxon>Desulfurococcales</taxon>
        <taxon>Desulfurococcaceae</taxon>
        <taxon>Thermosphaera</taxon>
    </lineage>
</organism>
<protein>
    <submittedName>
        <fullName evidence="1">Ribonuclease P</fullName>
    </submittedName>
</protein>
<dbReference type="InterPro" id="IPR016195">
    <property type="entry name" value="Pol/histidinol_Pase-like"/>
</dbReference>
<sequence length="197" mass="21746">MFTDLNVKDCGSELLEKAATLGYSALACWEHSAGERGVRIVGKKVLAPGSLEELKQSLVKIPAGRTVVSVSPRDTATARWSAHDGRVDTIVMTLENIDVFDKKQFSTMKYYGKPLEIWLSDLRKAGSLQLAKYYRRVNLALRMKIPVITGSGASDWSQLPHPRAAIYLLTLLLDFPEKEALRSLTSHPYSVIAGKVG</sequence>
<accession>A0A7C2FPM7</accession>
<dbReference type="Gene3D" id="3.20.20.140">
    <property type="entry name" value="Metal-dependent hydrolases"/>
    <property type="match status" value="1"/>
</dbReference>
<evidence type="ECO:0000313" key="1">
    <source>
        <dbReference type="EMBL" id="HEF87699.1"/>
    </source>
</evidence>
<gene>
    <name evidence="1" type="ORF">ENP55_05350</name>
</gene>
<dbReference type="AlphaFoldDB" id="A0A7C2FPM7"/>
<comment type="caution">
    <text evidence="1">The sequence shown here is derived from an EMBL/GenBank/DDBJ whole genome shotgun (WGS) entry which is preliminary data.</text>
</comment>